<dbReference type="Proteomes" id="UP001175353">
    <property type="component" value="Unassembled WGS sequence"/>
</dbReference>
<sequence>MSTTNPTPPSSLPISPEHQHIVDSITRLNSGSASESDMRVYASQAIYDDP</sequence>
<reference evidence="1" key="1">
    <citation type="submission" date="2023-06" db="EMBL/GenBank/DDBJ databases">
        <title>Black Yeasts Isolated from many extreme environments.</title>
        <authorList>
            <person name="Coleine C."/>
            <person name="Stajich J.E."/>
            <person name="Selbmann L."/>
        </authorList>
    </citation>
    <scope>NUCLEOTIDE SEQUENCE</scope>
    <source>
        <strain evidence="1">CCFEE 5200</strain>
    </source>
</reference>
<accession>A0AAN6QLV8</accession>
<gene>
    <name evidence="1" type="ORF">LTR91_015379</name>
</gene>
<organism evidence="1 2">
    <name type="scientific">Friedmanniomyces endolithicus</name>
    <dbReference type="NCBI Taxonomy" id="329885"/>
    <lineage>
        <taxon>Eukaryota</taxon>
        <taxon>Fungi</taxon>
        <taxon>Dikarya</taxon>
        <taxon>Ascomycota</taxon>
        <taxon>Pezizomycotina</taxon>
        <taxon>Dothideomycetes</taxon>
        <taxon>Dothideomycetidae</taxon>
        <taxon>Mycosphaerellales</taxon>
        <taxon>Teratosphaeriaceae</taxon>
        <taxon>Friedmanniomyces</taxon>
    </lineage>
</organism>
<dbReference type="AlphaFoldDB" id="A0AAN6QLV8"/>
<proteinExistence type="predicted"/>
<name>A0AAN6QLV8_9PEZI</name>
<evidence type="ECO:0000313" key="1">
    <source>
        <dbReference type="EMBL" id="KAK0971825.1"/>
    </source>
</evidence>
<evidence type="ECO:0000313" key="2">
    <source>
        <dbReference type="Proteomes" id="UP001175353"/>
    </source>
</evidence>
<protein>
    <submittedName>
        <fullName evidence="1">Uncharacterized protein</fullName>
    </submittedName>
</protein>
<dbReference type="EMBL" id="JAUJLE010000174">
    <property type="protein sequence ID" value="KAK0971825.1"/>
    <property type="molecule type" value="Genomic_DNA"/>
</dbReference>
<keyword evidence="2" id="KW-1185">Reference proteome</keyword>
<comment type="caution">
    <text evidence="1">The sequence shown here is derived from an EMBL/GenBank/DDBJ whole genome shotgun (WGS) entry which is preliminary data.</text>
</comment>